<dbReference type="AlphaFoldDB" id="A0A6A5G6K0"/>
<evidence type="ECO:0000313" key="3">
    <source>
        <dbReference type="Proteomes" id="UP000483820"/>
    </source>
</evidence>
<organism evidence="2 3">
    <name type="scientific">Caenorhabditis remanei</name>
    <name type="common">Caenorhabditis vulgaris</name>
    <dbReference type="NCBI Taxonomy" id="31234"/>
    <lineage>
        <taxon>Eukaryota</taxon>
        <taxon>Metazoa</taxon>
        <taxon>Ecdysozoa</taxon>
        <taxon>Nematoda</taxon>
        <taxon>Chromadorea</taxon>
        <taxon>Rhabditida</taxon>
        <taxon>Rhabditina</taxon>
        <taxon>Rhabditomorpha</taxon>
        <taxon>Rhabditoidea</taxon>
        <taxon>Rhabditidae</taxon>
        <taxon>Peloderinae</taxon>
        <taxon>Caenorhabditis</taxon>
    </lineage>
</organism>
<reference evidence="2 3" key="1">
    <citation type="submission" date="2019-12" db="EMBL/GenBank/DDBJ databases">
        <title>Chromosome-level assembly of the Caenorhabditis remanei genome.</title>
        <authorList>
            <person name="Teterina A.A."/>
            <person name="Willis J.H."/>
            <person name="Phillips P.C."/>
        </authorList>
    </citation>
    <scope>NUCLEOTIDE SEQUENCE [LARGE SCALE GENOMIC DNA]</scope>
    <source>
        <strain evidence="2 3">PX506</strain>
        <tissue evidence="2">Whole organism</tissue>
    </source>
</reference>
<evidence type="ECO:0000313" key="2">
    <source>
        <dbReference type="EMBL" id="KAF1750423.1"/>
    </source>
</evidence>
<name>A0A6A5G6K0_CAERE</name>
<evidence type="ECO:0000256" key="1">
    <source>
        <dbReference type="SAM" id="Phobius"/>
    </source>
</evidence>
<dbReference type="RefSeq" id="XP_053580717.1">
    <property type="nucleotide sequence ID" value="XM_053731804.1"/>
</dbReference>
<dbReference type="KEGG" id="crq:GCK72_016973"/>
<dbReference type="GeneID" id="9803227"/>
<accession>A0A6A5G6K0</accession>
<keyword evidence="1" id="KW-0472">Membrane</keyword>
<dbReference type="EMBL" id="WUAV01000005">
    <property type="protein sequence ID" value="KAF1750423.1"/>
    <property type="molecule type" value="Genomic_DNA"/>
</dbReference>
<comment type="caution">
    <text evidence="2">The sequence shown here is derived from an EMBL/GenBank/DDBJ whole genome shotgun (WGS) entry which is preliminary data.</text>
</comment>
<sequence length="260" mass="30270">MFISHLTYLQMTSLFQESMILPLAFLSLLICLPAPINSFEQLVYENLSDEVKTHLQQVVSEKYTRLYNDMYQNCNAARRPQVVIHLHISQDSTVSEDSLVWEADKAPCSIRLFSTTDKVLQDWCQAAPHSFMNYPYNHTDPNAWAIDPNFVTVVQTTCHRFQGEPGAEELPRVPHFTPPFNQESTERFSTTVVVAVLLAVAVMLIISCLYCHRYVVKNRTKACWSKYWEQKEWHQINEIVEHREKLINEIQEKKMVENMA</sequence>
<gene>
    <name evidence="2" type="ORF">GCK72_016973</name>
</gene>
<dbReference type="CTD" id="9803227"/>
<protein>
    <submittedName>
        <fullName evidence="2">Uncharacterized protein</fullName>
    </submittedName>
</protein>
<feature type="transmembrane region" description="Helical" evidence="1">
    <location>
        <begin position="188"/>
        <end position="211"/>
    </location>
</feature>
<keyword evidence="1" id="KW-1133">Transmembrane helix</keyword>
<proteinExistence type="predicted"/>
<dbReference type="Proteomes" id="UP000483820">
    <property type="component" value="Chromosome V"/>
</dbReference>
<keyword evidence="1" id="KW-0812">Transmembrane</keyword>